<dbReference type="GeneID" id="10278022"/>
<dbReference type="KEGG" id="mel:Metbo_1566"/>
<organism evidence="1 2">
    <name type="scientific">Methanobacterium lacus (strain AL-21)</name>
    <dbReference type="NCBI Taxonomy" id="877455"/>
    <lineage>
        <taxon>Archaea</taxon>
        <taxon>Methanobacteriati</taxon>
        <taxon>Methanobacteriota</taxon>
        <taxon>Methanomada group</taxon>
        <taxon>Methanobacteria</taxon>
        <taxon>Methanobacteriales</taxon>
        <taxon>Methanobacteriaceae</taxon>
        <taxon>Methanobacterium</taxon>
    </lineage>
</organism>
<evidence type="ECO:0000313" key="2">
    <source>
        <dbReference type="Proteomes" id="UP000007490"/>
    </source>
</evidence>
<reference evidence="2" key="1">
    <citation type="submission" date="2011-02" db="EMBL/GenBank/DDBJ databases">
        <title>Complete sequence of Methanobacterium sp. AL-21.</title>
        <authorList>
            <consortium name="US DOE Joint Genome Institute"/>
            <person name="Lucas S."/>
            <person name="Copeland A."/>
            <person name="Lapidus A."/>
            <person name="Cheng J.-F."/>
            <person name="Goodwin L."/>
            <person name="Pitluck S."/>
            <person name="Chertkov O."/>
            <person name="Detter J.C."/>
            <person name="Han C."/>
            <person name="Tapia R."/>
            <person name="Land M."/>
            <person name="Hauser L."/>
            <person name="Kyrpides N."/>
            <person name="Ivanova N."/>
            <person name="Mikhailova N."/>
            <person name="Pagani I."/>
            <person name="Cadillo-Quiroz H."/>
            <person name="Imachi H."/>
            <person name="Zinder S."/>
            <person name="Liu W."/>
            <person name="Woyke T."/>
        </authorList>
    </citation>
    <scope>NUCLEOTIDE SEQUENCE [LARGE SCALE GENOMIC DNA]</scope>
    <source>
        <strain evidence="2">AL-21</strain>
    </source>
</reference>
<gene>
    <name evidence="1" type="ordered locus">Metbo_1566</name>
</gene>
<dbReference type="RefSeq" id="WP_013645144.1">
    <property type="nucleotide sequence ID" value="NC_015216.1"/>
</dbReference>
<keyword evidence="2" id="KW-1185">Reference proteome</keyword>
<accession>F0T8W5</accession>
<name>F0T8W5_METLA</name>
<dbReference type="EMBL" id="CP002551">
    <property type="protein sequence ID" value="ADZ09793.1"/>
    <property type="molecule type" value="Genomic_DNA"/>
</dbReference>
<reference evidence="1 2" key="2">
    <citation type="journal article" date="2014" name="Int. J. Syst. Evol. Microbiol.">
        <title>Methanobacterium paludis sp. nov. and a novel strain of Methanobacterium lacus isolated from northern peatlands.</title>
        <authorList>
            <person name="Cadillo-Quiroz H."/>
            <person name="Brauer S.L."/>
            <person name="Goodson N."/>
            <person name="Yavitt J.B."/>
            <person name="Zinder S.H."/>
        </authorList>
    </citation>
    <scope>NUCLEOTIDE SEQUENCE [LARGE SCALE GENOMIC DNA]</scope>
    <source>
        <strain evidence="1 2">AL-21</strain>
    </source>
</reference>
<dbReference type="HOGENOM" id="CLU_772964_0_0_2"/>
<protein>
    <submittedName>
        <fullName evidence="1">Uncharacterized protein</fullName>
    </submittedName>
</protein>
<proteinExistence type="predicted"/>
<dbReference type="eggNOG" id="arCOG02488">
    <property type="taxonomic scope" value="Archaea"/>
</dbReference>
<dbReference type="Proteomes" id="UP000007490">
    <property type="component" value="Chromosome"/>
</dbReference>
<evidence type="ECO:0000313" key="1">
    <source>
        <dbReference type="EMBL" id="ADZ09793.1"/>
    </source>
</evidence>
<sequence length="358" mass="40595" precursor="true">MKRNILFLAVLISFFIFVPTASAVDSTDIVICDVNHKYAGNHANLNIEGYVENSGDWDSPDYWGTPDGYVKLKVVGKNFTKESNQYTSNGDFYFSIPVNSGKYSYFVRYAGNSMFGSSSYNNAYTIPKGNSTLSLNMKLGIKKLTLTTKLTDLNSKTPISGIIQTKLGAKTYFTKTNSQGIATFTIPASSGKQNLLVSFIGSNIYNGKNRTLNFSISPNTIIISKNTTTFVKYVEDNNYLYKKYAKITKNYLFSGLVKTSEKYSYQKINSLRTVNFGSGTSHQIVKTYPDGYLEVDKYSYINQIGIYDYINYDNRYLDYIKICYNNGKTKLITCTHYYSDYWIISSIGVSKIKFYFYC</sequence>
<dbReference type="AlphaFoldDB" id="F0T8W5"/>